<dbReference type="OrthoDB" id="9775851at2"/>
<organism evidence="5 6">
    <name type="scientific">Devosia ginsengisoli</name>
    <dbReference type="NCBI Taxonomy" id="400770"/>
    <lineage>
        <taxon>Bacteria</taxon>
        <taxon>Pseudomonadati</taxon>
        <taxon>Pseudomonadota</taxon>
        <taxon>Alphaproteobacteria</taxon>
        <taxon>Hyphomicrobiales</taxon>
        <taxon>Devosiaceae</taxon>
        <taxon>Devosia</taxon>
    </lineage>
</organism>
<sequence length="483" mass="51448">MPPARQGNGCMTDTIDVTSRQAIYRGIVTGEGQSFRGIRYAEAPIGPLRFRPPVRHENSGLVDATTFGNAAPQMQRRAPAWMPRGAGFQTGEDCLNLNVYTPAADGAKRPVIVHAFGGGFQGGAAQGGYHDDAGFAARGDVVLVRPNMRTGALGFLHLGPAMGDDYAAANRGMLDFVAALEWVRDNIAAFGGDPDNVTLIGMSSGSFTIAALFGMEGVADLYRRAWLMSGPASRIVMPDTATAITATFLDKAGIAPGDTAGLAALPVETILAIQETVLATHLGERNAPGGRTLGIVLDGTSLMRHPLENLASGRFRDHELVLGWARDEARMWYAFGIMPEVADRATLLASIARFRPEDPAGELARLEAELPGRSWTEYEEIFLSRAIYRDPALATASAQNTAGGRAYTYEFAWVPPFEGGRLGAAHGSDEPFVFGNVSPDRIPLTAGDNRADALAAEMSTALYAFARTGEPTWALADGIQTFK</sequence>
<dbReference type="AlphaFoldDB" id="A0A5B8LXB1"/>
<evidence type="ECO:0000313" key="5">
    <source>
        <dbReference type="EMBL" id="QDZ12646.1"/>
    </source>
</evidence>
<comment type="similarity">
    <text evidence="1 3">Belongs to the type-B carboxylesterase/lipase family.</text>
</comment>
<dbReference type="InterPro" id="IPR050309">
    <property type="entry name" value="Type-B_Carboxylest/Lipase"/>
</dbReference>
<feature type="domain" description="Carboxylesterase type B" evidence="4">
    <location>
        <begin position="32"/>
        <end position="472"/>
    </location>
</feature>
<dbReference type="EMBL" id="CP042304">
    <property type="protein sequence ID" value="QDZ12646.1"/>
    <property type="molecule type" value="Genomic_DNA"/>
</dbReference>
<dbReference type="InterPro" id="IPR029058">
    <property type="entry name" value="AB_hydrolase_fold"/>
</dbReference>
<dbReference type="KEGG" id="dea:FPZ08_18965"/>
<dbReference type="Pfam" id="PF00135">
    <property type="entry name" value="COesterase"/>
    <property type="match status" value="1"/>
</dbReference>
<dbReference type="PANTHER" id="PTHR11559">
    <property type="entry name" value="CARBOXYLESTERASE"/>
    <property type="match status" value="1"/>
</dbReference>
<evidence type="ECO:0000256" key="3">
    <source>
        <dbReference type="RuleBase" id="RU361235"/>
    </source>
</evidence>
<evidence type="ECO:0000256" key="2">
    <source>
        <dbReference type="ARBA" id="ARBA00022801"/>
    </source>
</evidence>
<accession>A0A5B8LXB1</accession>
<dbReference type="PROSITE" id="PS00122">
    <property type="entry name" value="CARBOXYLESTERASE_B_1"/>
    <property type="match status" value="1"/>
</dbReference>
<dbReference type="EC" id="3.1.1.-" evidence="3"/>
<dbReference type="InterPro" id="IPR002018">
    <property type="entry name" value="CarbesteraseB"/>
</dbReference>
<protein>
    <recommendedName>
        <fullName evidence="3">Carboxylic ester hydrolase</fullName>
        <ecNumber evidence="3">3.1.1.-</ecNumber>
    </recommendedName>
</protein>
<keyword evidence="6" id="KW-1185">Reference proteome</keyword>
<evidence type="ECO:0000259" key="4">
    <source>
        <dbReference type="Pfam" id="PF00135"/>
    </source>
</evidence>
<dbReference type="SUPFAM" id="SSF53474">
    <property type="entry name" value="alpha/beta-Hydrolases"/>
    <property type="match status" value="1"/>
</dbReference>
<reference evidence="5 6" key="1">
    <citation type="submission" date="2019-07" db="EMBL/GenBank/DDBJ databases">
        <title>Full genome sequence of Devosia sp. Gsoil 520.</title>
        <authorList>
            <person name="Im W.-T."/>
        </authorList>
    </citation>
    <scope>NUCLEOTIDE SEQUENCE [LARGE SCALE GENOMIC DNA]</scope>
    <source>
        <strain evidence="5 6">Gsoil 520</strain>
    </source>
</reference>
<dbReference type="Gene3D" id="3.40.50.1820">
    <property type="entry name" value="alpha/beta hydrolase"/>
    <property type="match status" value="1"/>
</dbReference>
<dbReference type="InterPro" id="IPR019826">
    <property type="entry name" value="Carboxylesterase_B_AS"/>
</dbReference>
<dbReference type="Proteomes" id="UP000315364">
    <property type="component" value="Chromosome"/>
</dbReference>
<proteinExistence type="inferred from homology"/>
<evidence type="ECO:0000313" key="6">
    <source>
        <dbReference type="Proteomes" id="UP000315364"/>
    </source>
</evidence>
<name>A0A5B8LXB1_9HYPH</name>
<keyword evidence="2 3" id="KW-0378">Hydrolase</keyword>
<evidence type="ECO:0000256" key="1">
    <source>
        <dbReference type="ARBA" id="ARBA00005964"/>
    </source>
</evidence>
<gene>
    <name evidence="5" type="ORF">FPZ08_18965</name>
</gene>
<dbReference type="GO" id="GO:0016787">
    <property type="term" value="F:hydrolase activity"/>
    <property type="evidence" value="ECO:0007669"/>
    <property type="project" value="UniProtKB-KW"/>
</dbReference>